<proteinExistence type="predicted"/>
<feature type="region of interest" description="Disordered" evidence="1">
    <location>
        <begin position="1"/>
        <end position="68"/>
    </location>
</feature>
<gene>
    <name evidence="2" type="ORF">AA0113_g4779</name>
</gene>
<dbReference type="OrthoDB" id="3684136at2759"/>
<feature type="compositionally biased region" description="Polar residues" evidence="1">
    <location>
        <begin position="280"/>
        <end position="295"/>
    </location>
</feature>
<evidence type="ECO:0000313" key="2">
    <source>
        <dbReference type="EMBL" id="RYO67127.1"/>
    </source>
</evidence>
<protein>
    <submittedName>
        <fullName evidence="2">Uncharacterized protein</fullName>
    </submittedName>
</protein>
<dbReference type="Proteomes" id="UP000293823">
    <property type="component" value="Unassembled WGS sequence"/>
</dbReference>
<feature type="compositionally biased region" description="Basic and acidic residues" evidence="1">
    <location>
        <begin position="29"/>
        <end position="54"/>
    </location>
</feature>
<feature type="compositionally biased region" description="Basic residues" evidence="1">
    <location>
        <begin position="1"/>
        <end position="15"/>
    </location>
</feature>
<reference evidence="3" key="1">
    <citation type="journal article" date="2019" name="bioRxiv">
        <title>Genomics, evolutionary history and diagnostics of the Alternaria alternata species group including apple and Asian pear pathotypes.</title>
        <authorList>
            <person name="Armitage A.D."/>
            <person name="Cockerton H.M."/>
            <person name="Sreenivasaprasad S."/>
            <person name="Woodhall J.W."/>
            <person name="Lane C.R."/>
            <person name="Harrison R.J."/>
            <person name="Clarkson J.P."/>
        </authorList>
    </citation>
    <scope>NUCLEOTIDE SEQUENCE [LARGE SCALE GENOMIC DNA]</scope>
    <source>
        <strain evidence="3">RGR 97.0016</strain>
    </source>
</reference>
<comment type="caution">
    <text evidence="2">The sequence shown here is derived from an EMBL/GenBank/DDBJ whole genome shotgun (WGS) entry which is preliminary data.</text>
</comment>
<dbReference type="EMBL" id="PEJP01000016">
    <property type="protein sequence ID" value="RYO67127.1"/>
    <property type="molecule type" value="Genomic_DNA"/>
</dbReference>
<feature type="compositionally biased region" description="Pro residues" evidence="1">
    <location>
        <begin position="203"/>
        <end position="215"/>
    </location>
</feature>
<evidence type="ECO:0000313" key="3">
    <source>
        <dbReference type="Proteomes" id="UP000293823"/>
    </source>
</evidence>
<name>A0A4Q4SA55_9PLEO</name>
<evidence type="ECO:0000256" key="1">
    <source>
        <dbReference type="SAM" id="MobiDB-lite"/>
    </source>
</evidence>
<feature type="region of interest" description="Disordered" evidence="1">
    <location>
        <begin position="445"/>
        <end position="485"/>
    </location>
</feature>
<keyword evidence="3" id="KW-1185">Reference proteome</keyword>
<accession>A0A4Q4SA55</accession>
<organism evidence="2 3">
    <name type="scientific">Alternaria arborescens</name>
    <dbReference type="NCBI Taxonomy" id="156630"/>
    <lineage>
        <taxon>Eukaryota</taxon>
        <taxon>Fungi</taxon>
        <taxon>Dikarya</taxon>
        <taxon>Ascomycota</taxon>
        <taxon>Pezizomycotina</taxon>
        <taxon>Dothideomycetes</taxon>
        <taxon>Pleosporomycetidae</taxon>
        <taxon>Pleosporales</taxon>
        <taxon>Pleosporineae</taxon>
        <taxon>Pleosporaceae</taxon>
        <taxon>Alternaria</taxon>
        <taxon>Alternaria sect. Alternaria</taxon>
    </lineage>
</organism>
<feature type="compositionally biased region" description="Low complexity" evidence="1">
    <location>
        <begin position="462"/>
        <end position="472"/>
    </location>
</feature>
<dbReference type="AlphaFoldDB" id="A0A4Q4SA55"/>
<feature type="region of interest" description="Disordered" evidence="1">
    <location>
        <begin position="403"/>
        <end position="422"/>
    </location>
</feature>
<feature type="region of interest" description="Disordered" evidence="1">
    <location>
        <begin position="280"/>
        <end position="299"/>
    </location>
</feature>
<sequence length="725" mass="82314">MPSFQRLKHPFRRPTHYYTIHEPSPTPRQLEERREKERRRARDNIENDLDDGRVGPRSSDSPDELPVIIDRGPYRGHIYPREQLFFNSIMLASDVEPIYAGPLGGELRQEVHRALIRRPKTQREQKPRSRPVPSEYLTASQNAENLRQWEKRNRVDEIEQREYPRPVPSEYLTAKQNAENLRRWKERSKSLAAPRAQVLMRTPSPPRSPSPPRGPITPGTREWDGFMDFPLDNSLYADDSKEVTVDAPDLACILPTTSTPNVPPHLTNAPETDIVPVPQADSSSTPVHSNCSQTKAEGDASRRLGIRLSTGNEQPEQLTWNSALNSILRNETVDSVMKARVRERIERCITSADQKLFGKNSYPVTMKDAGLVPNFSHPNAGSEFHDRLQSGQADRSLSLENFRQQPEEQQKEQSLPIGVNAGYHNRSNSSSALYCSLPHSDWPLRGGNEESPPQLTNGVLPGYYSSSSGSSDDSNHDPHHRPVSPLDRVPEHVFAFLCSLLTSSELALHYDVIYDSAPPHPPPFPNLVPRSNAMSAIPLDVRLVQKLHTAVYDLQDRIVGVEEDLIPELSTNLENKYLQVKELDVQNLSLQEEVIELKRIVDFSNKVLAGCWEREWEVWRTLNDIQRRRKACRGRLTRMFSRASDATIQDDELLHSHRPEGYVTQTQPFGRAAQGPLKKKELDALLLMAKQNVSILVEDFGEAKGLVEAFRERSEVDEEVPPAER</sequence>
<feature type="region of interest" description="Disordered" evidence="1">
    <location>
        <begin position="116"/>
        <end position="143"/>
    </location>
</feature>
<feature type="region of interest" description="Disordered" evidence="1">
    <location>
        <begin position="188"/>
        <end position="221"/>
    </location>
</feature>